<dbReference type="Proteomes" id="UP000676336">
    <property type="component" value="Unassembled WGS sequence"/>
</dbReference>
<reference evidence="3" key="1">
    <citation type="submission" date="2021-02" db="EMBL/GenBank/DDBJ databases">
        <authorList>
            <person name="Nowell W R."/>
        </authorList>
    </citation>
    <scope>NUCLEOTIDE SEQUENCE</scope>
</reference>
<comment type="caution">
    <text evidence="3">The sequence shown here is derived from an EMBL/GenBank/DDBJ whole genome shotgun (WGS) entry which is preliminary data.</text>
</comment>
<dbReference type="AlphaFoldDB" id="A0A8S3DN87"/>
<evidence type="ECO:0000313" key="2">
    <source>
        <dbReference type="EMBL" id="CAF4504792.1"/>
    </source>
</evidence>
<gene>
    <name evidence="2" type="ORF">SMN809_LOCUS35077</name>
    <name evidence="3" type="ORF">SMN809_LOCUS57920</name>
</gene>
<feature type="non-terminal residue" evidence="3">
    <location>
        <position position="1"/>
    </location>
</feature>
<evidence type="ECO:0000313" key="4">
    <source>
        <dbReference type="Proteomes" id="UP000676336"/>
    </source>
</evidence>
<feature type="region of interest" description="Disordered" evidence="1">
    <location>
        <begin position="1"/>
        <end position="32"/>
    </location>
</feature>
<evidence type="ECO:0000256" key="1">
    <source>
        <dbReference type="SAM" id="MobiDB-lite"/>
    </source>
</evidence>
<proteinExistence type="predicted"/>
<dbReference type="EMBL" id="CAJOBI010214859">
    <property type="protein sequence ID" value="CAF5027078.1"/>
    <property type="molecule type" value="Genomic_DNA"/>
</dbReference>
<organism evidence="3 4">
    <name type="scientific">Rotaria magnacalcarata</name>
    <dbReference type="NCBI Taxonomy" id="392030"/>
    <lineage>
        <taxon>Eukaryota</taxon>
        <taxon>Metazoa</taxon>
        <taxon>Spiralia</taxon>
        <taxon>Gnathifera</taxon>
        <taxon>Rotifera</taxon>
        <taxon>Eurotatoria</taxon>
        <taxon>Bdelloidea</taxon>
        <taxon>Philodinida</taxon>
        <taxon>Philodinidae</taxon>
        <taxon>Rotaria</taxon>
    </lineage>
</organism>
<accession>A0A8S3DN87</accession>
<evidence type="ECO:0000313" key="3">
    <source>
        <dbReference type="EMBL" id="CAF5027078.1"/>
    </source>
</evidence>
<protein>
    <submittedName>
        <fullName evidence="3">Uncharacterized protein</fullName>
    </submittedName>
</protein>
<name>A0A8S3DN87_9BILA</name>
<dbReference type="EMBL" id="CAJOBI010082690">
    <property type="protein sequence ID" value="CAF4504792.1"/>
    <property type="molecule type" value="Genomic_DNA"/>
</dbReference>
<sequence length="32" mass="3494">ADRTPTNKSSSLSSSSSTTYVKMSHSFEDEIL</sequence>